<dbReference type="SMART" id="SM00356">
    <property type="entry name" value="ZnF_C3H1"/>
    <property type="match status" value="1"/>
</dbReference>
<dbReference type="STRING" id="400682.A0A1X7VDQ9"/>
<evidence type="ECO:0000313" key="9">
    <source>
        <dbReference type="EnsemblMetazoa" id="Aqu2.1.38133_001"/>
    </source>
</evidence>
<feature type="compositionally biased region" description="Basic residues" evidence="4">
    <location>
        <begin position="190"/>
        <end position="214"/>
    </location>
</feature>
<dbReference type="eggNOG" id="KOG0548">
    <property type="taxonomic scope" value="Eukaryota"/>
</dbReference>
<feature type="compositionally biased region" description="Low complexity" evidence="4">
    <location>
        <begin position="280"/>
        <end position="301"/>
    </location>
</feature>
<dbReference type="SMART" id="SM00165">
    <property type="entry name" value="UBA"/>
    <property type="match status" value="1"/>
</dbReference>
<evidence type="ECO:0000259" key="6">
    <source>
        <dbReference type="PROSITE" id="PS50076"/>
    </source>
</evidence>
<evidence type="ECO:0000256" key="3">
    <source>
        <dbReference type="PROSITE-ProRule" id="PRU00723"/>
    </source>
</evidence>
<dbReference type="InterPro" id="IPR036869">
    <property type="entry name" value="J_dom_sf"/>
</dbReference>
<sequence>MGISKDQAYKILGLEEGAPDFLVRSHYCRLANKYHPDKNPHNRDVALHKFQKIVDAYVRLQIEPDDCDQMKMKMILTELYAINEDILTDEYGSTFPDELDIGIPCTDIVPATSPPYSSSAFSEKGPYAEVLQDFMIRSYMSGGRRTKPSVNMTVDRKLEASDRAMELASKHADELLKDEEEERMKEEKRKQKNKKKKEAKKKKKGQTNTSKKKQPSSSSGYVIDDDDDDEDDVSDDIHSFLSDMGEGLDITGSFFSKVNVAINDQPIGSIGAETFTRGDSMSSTTSKSSISSKGSTASSVSENTCPSPKRSISNNSIEYSSTGNHGATTVGNKKASVDRRMVSVDCMGSTEAHLTKVTAAAFKKPFDTPKETIEKPLREIHVNDESLANGKGKSNNTGYHKERQVGKTQKSTYWGGDKVTFKPNPSNSGKYFQPDLPPRLAKLAQSKGGRQVYNINNDWRAGGTKYTYNCESSGSYDGGNTYIETEGKGRSERMTSSMDSTLNETAIVKNPPGTDRTKQYTHEAMSRNGAGNELDESRRMAVLGNSAAKEGQFHDAVMYFSKAIQHYPFDMRYYGNRSFCYEHLKDYKLALQDANEALRINEDWPKGHFRKGKALVGLQKYEEAEECFKMAVKHDPDYIDAMEQLQATQIKRLMEMGFSEEQSRTALSEYEDVDKAVESLILSDVDGSSDLTENERPQSSSLPGSDTTSESESPKQTRPVRQSIGNRLWVGNVNPAIITEGMLFDAFKRYVSVEGVHIIGEKYCAFVEFSTSEDTAIALEQMQDYCLEDCTLYLRVPDNPNYSQYLKNPKKSAPKFTKTAEECRFWRTNGCFFGEKCRYIHIPKNKGIDLKFKRSIHPSQTYWRK</sequence>
<dbReference type="CDD" id="cd00590">
    <property type="entry name" value="RRM_SF"/>
    <property type="match status" value="1"/>
</dbReference>
<dbReference type="InterPro" id="IPR001623">
    <property type="entry name" value="DnaJ_domain"/>
</dbReference>
<dbReference type="PANTHER" id="PTHR47678">
    <property type="entry name" value="TETRATRICOPEPTIDE REPEAT PROTEIN 31"/>
    <property type="match status" value="1"/>
</dbReference>
<dbReference type="InterPro" id="IPR035979">
    <property type="entry name" value="RBD_domain_sf"/>
</dbReference>
<dbReference type="Proteomes" id="UP000007879">
    <property type="component" value="Unassembled WGS sequence"/>
</dbReference>
<dbReference type="Pfam" id="PF00076">
    <property type="entry name" value="RRM_1"/>
    <property type="match status" value="1"/>
</dbReference>
<feature type="compositionally biased region" description="Acidic residues" evidence="4">
    <location>
        <begin position="223"/>
        <end position="234"/>
    </location>
</feature>
<feature type="domain" description="J" evidence="6">
    <location>
        <begin position="7"/>
        <end position="92"/>
    </location>
</feature>
<feature type="domain" description="UBA" evidence="5">
    <location>
        <begin position="644"/>
        <end position="684"/>
    </location>
</feature>
<dbReference type="SUPFAM" id="SSF46565">
    <property type="entry name" value="Chaperone J-domain"/>
    <property type="match status" value="1"/>
</dbReference>
<keyword evidence="10" id="KW-1185">Reference proteome</keyword>
<dbReference type="EnsemblMetazoa" id="Aqu2.1.38133_001">
    <property type="protein sequence ID" value="Aqu2.1.38133_001"/>
    <property type="gene ID" value="Aqu2.1.38133"/>
</dbReference>
<feature type="region of interest" description="Disordered" evidence="4">
    <location>
        <begin position="172"/>
        <end position="238"/>
    </location>
</feature>
<dbReference type="GO" id="GO:0003723">
    <property type="term" value="F:RNA binding"/>
    <property type="evidence" value="ECO:0007669"/>
    <property type="project" value="UniProtKB-UniRule"/>
</dbReference>
<keyword evidence="3" id="KW-0862">Zinc</keyword>
<dbReference type="InterPro" id="IPR012677">
    <property type="entry name" value="Nucleotide-bd_a/b_plait_sf"/>
</dbReference>
<dbReference type="SUPFAM" id="SSF54928">
    <property type="entry name" value="RNA-binding domain, RBD"/>
    <property type="match status" value="1"/>
</dbReference>
<dbReference type="PROSITE" id="PS50076">
    <property type="entry name" value="DNAJ_2"/>
    <property type="match status" value="1"/>
</dbReference>
<dbReference type="PANTHER" id="PTHR47678:SF4">
    <property type="entry name" value="SHOCK PROTEIN 70 (HSP70)-INTERACTING PROTEIN, PUTATIVE-RELATED"/>
    <property type="match status" value="1"/>
</dbReference>
<dbReference type="OMA" id="WIGNVSP"/>
<name>A0A1X7VDQ9_AMPQE</name>
<dbReference type="InterPro" id="IPR011990">
    <property type="entry name" value="TPR-like_helical_dom_sf"/>
</dbReference>
<dbReference type="PRINTS" id="PR00625">
    <property type="entry name" value="JDOMAIN"/>
</dbReference>
<keyword evidence="2" id="KW-0802">TPR repeat</keyword>
<feature type="zinc finger region" description="C3H1-type" evidence="3">
    <location>
        <begin position="817"/>
        <end position="844"/>
    </location>
</feature>
<dbReference type="Pfam" id="PF00515">
    <property type="entry name" value="TPR_1"/>
    <property type="match status" value="1"/>
</dbReference>
<evidence type="ECO:0000259" key="5">
    <source>
        <dbReference type="PROSITE" id="PS50030"/>
    </source>
</evidence>
<feature type="compositionally biased region" description="Polar residues" evidence="4">
    <location>
        <begin position="302"/>
        <end position="331"/>
    </location>
</feature>
<dbReference type="Pfam" id="PF13432">
    <property type="entry name" value="TPR_16"/>
    <property type="match status" value="1"/>
</dbReference>
<dbReference type="PROSITE" id="PS50030">
    <property type="entry name" value="UBA"/>
    <property type="match status" value="1"/>
</dbReference>
<keyword evidence="1" id="KW-0694">RNA-binding</keyword>
<evidence type="ECO:0000313" key="10">
    <source>
        <dbReference type="Proteomes" id="UP000007879"/>
    </source>
</evidence>
<dbReference type="KEGG" id="aqu:100633969"/>
<organism evidence="9">
    <name type="scientific">Amphimedon queenslandica</name>
    <name type="common">Sponge</name>
    <dbReference type="NCBI Taxonomy" id="400682"/>
    <lineage>
        <taxon>Eukaryota</taxon>
        <taxon>Metazoa</taxon>
        <taxon>Porifera</taxon>
        <taxon>Demospongiae</taxon>
        <taxon>Heteroscleromorpha</taxon>
        <taxon>Haplosclerida</taxon>
        <taxon>Niphatidae</taxon>
        <taxon>Amphimedon</taxon>
    </lineage>
</organism>
<feature type="domain" description="RRM" evidence="7">
    <location>
        <begin position="726"/>
        <end position="799"/>
    </location>
</feature>
<dbReference type="InterPro" id="IPR019734">
    <property type="entry name" value="TPR_rpt"/>
</dbReference>
<evidence type="ECO:0000256" key="2">
    <source>
        <dbReference type="PROSITE-ProRule" id="PRU00339"/>
    </source>
</evidence>
<dbReference type="InParanoid" id="A0A1X7VDQ9"/>
<dbReference type="PROSITE" id="PS50005">
    <property type="entry name" value="TPR"/>
    <property type="match status" value="2"/>
</dbReference>
<dbReference type="SUPFAM" id="SSF48452">
    <property type="entry name" value="TPR-like"/>
    <property type="match status" value="1"/>
</dbReference>
<reference evidence="10" key="1">
    <citation type="journal article" date="2010" name="Nature">
        <title>The Amphimedon queenslandica genome and the evolution of animal complexity.</title>
        <authorList>
            <person name="Srivastava M."/>
            <person name="Simakov O."/>
            <person name="Chapman J."/>
            <person name="Fahey B."/>
            <person name="Gauthier M.E."/>
            <person name="Mitros T."/>
            <person name="Richards G.S."/>
            <person name="Conaco C."/>
            <person name="Dacre M."/>
            <person name="Hellsten U."/>
            <person name="Larroux C."/>
            <person name="Putnam N.H."/>
            <person name="Stanke M."/>
            <person name="Adamska M."/>
            <person name="Darling A."/>
            <person name="Degnan S.M."/>
            <person name="Oakley T.H."/>
            <person name="Plachetzki D.C."/>
            <person name="Zhai Y."/>
            <person name="Adamski M."/>
            <person name="Calcino A."/>
            <person name="Cummins S.F."/>
            <person name="Goodstein D.M."/>
            <person name="Harris C."/>
            <person name="Jackson D.J."/>
            <person name="Leys S.P."/>
            <person name="Shu S."/>
            <person name="Woodcroft B.J."/>
            <person name="Vervoort M."/>
            <person name="Kosik K.S."/>
            <person name="Manning G."/>
            <person name="Degnan B.M."/>
            <person name="Rokhsar D.S."/>
        </authorList>
    </citation>
    <scope>NUCLEOTIDE SEQUENCE [LARGE SCALE GENOMIC DNA]</scope>
</reference>
<feature type="domain" description="C3H1-type" evidence="8">
    <location>
        <begin position="817"/>
        <end position="844"/>
    </location>
</feature>
<dbReference type="AlphaFoldDB" id="A0A1X7VDQ9"/>
<gene>
    <name evidence="9" type="primary">100633969</name>
</gene>
<feature type="region of interest" description="Disordered" evidence="4">
    <location>
        <begin position="272"/>
        <end position="335"/>
    </location>
</feature>
<dbReference type="Gene3D" id="1.25.40.10">
    <property type="entry name" value="Tetratricopeptide repeat domain"/>
    <property type="match status" value="1"/>
</dbReference>
<evidence type="ECO:0000259" key="7">
    <source>
        <dbReference type="PROSITE" id="PS50102"/>
    </source>
</evidence>
<dbReference type="PROSITE" id="PS50103">
    <property type="entry name" value="ZF_C3H1"/>
    <property type="match status" value="1"/>
</dbReference>
<dbReference type="Gene3D" id="3.30.70.330">
    <property type="match status" value="1"/>
</dbReference>
<dbReference type="GO" id="GO:0008270">
    <property type="term" value="F:zinc ion binding"/>
    <property type="evidence" value="ECO:0007669"/>
    <property type="project" value="UniProtKB-KW"/>
</dbReference>
<dbReference type="OrthoDB" id="2017782at2759"/>
<dbReference type="Pfam" id="PF00226">
    <property type="entry name" value="DnaJ"/>
    <property type="match status" value="1"/>
</dbReference>
<feature type="repeat" description="TPR" evidence="2">
    <location>
        <begin position="537"/>
        <end position="570"/>
    </location>
</feature>
<dbReference type="PROSITE" id="PS50102">
    <property type="entry name" value="RRM"/>
    <property type="match status" value="1"/>
</dbReference>
<dbReference type="CDD" id="cd06257">
    <property type="entry name" value="DnaJ"/>
    <property type="match status" value="1"/>
</dbReference>
<dbReference type="SUPFAM" id="SSF46934">
    <property type="entry name" value="UBA-like"/>
    <property type="match status" value="1"/>
</dbReference>
<feature type="repeat" description="TPR" evidence="2">
    <location>
        <begin position="605"/>
        <end position="638"/>
    </location>
</feature>
<evidence type="ECO:0000256" key="1">
    <source>
        <dbReference type="PROSITE-ProRule" id="PRU00176"/>
    </source>
</evidence>
<evidence type="ECO:0000259" key="8">
    <source>
        <dbReference type="PROSITE" id="PS50103"/>
    </source>
</evidence>
<dbReference type="Pfam" id="PF00627">
    <property type="entry name" value="UBA"/>
    <property type="match status" value="1"/>
</dbReference>
<dbReference type="SMART" id="SM00360">
    <property type="entry name" value="RRM"/>
    <property type="match status" value="1"/>
</dbReference>
<dbReference type="SMART" id="SM00271">
    <property type="entry name" value="DnaJ"/>
    <property type="match status" value="1"/>
</dbReference>
<dbReference type="InterPro" id="IPR000571">
    <property type="entry name" value="Znf_CCCH"/>
</dbReference>
<dbReference type="InterPro" id="IPR015940">
    <property type="entry name" value="UBA"/>
</dbReference>
<protein>
    <submittedName>
        <fullName evidence="9">Uncharacterized protein</fullName>
    </submittedName>
</protein>
<proteinExistence type="predicted"/>
<dbReference type="Gene3D" id="1.10.287.110">
    <property type="entry name" value="DnaJ domain"/>
    <property type="match status" value="1"/>
</dbReference>
<feature type="region of interest" description="Disordered" evidence="4">
    <location>
        <begin position="387"/>
        <end position="418"/>
    </location>
</feature>
<dbReference type="EnsemblMetazoa" id="XM_003384624.3">
    <property type="protein sequence ID" value="XP_003384672.3"/>
    <property type="gene ID" value="LOC100633969"/>
</dbReference>
<dbReference type="InterPro" id="IPR009060">
    <property type="entry name" value="UBA-like_sf"/>
</dbReference>
<dbReference type="SMART" id="SM00028">
    <property type="entry name" value="TPR"/>
    <property type="match status" value="3"/>
</dbReference>
<evidence type="ECO:0000256" key="4">
    <source>
        <dbReference type="SAM" id="MobiDB-lite"/>
    </source>
</evidence>
<feature type="compositionally biased region" description="Polar residues" evidence="4">
    <location>
        <begin position="697"/>
        <end position="721"/>
    </location>
</feature>
<keyword evidence="3" id="KW-0479">Metal-binding</keyword>
<keyword evidence="3" id="KW-0863">Zinc-finger</keyword>
<feature type="region of interest" description="Disordered" evidence="4">
    <location>
        <begin position="687"/>
        <end position="721"/>
    </location>
</feature>
<accession>A0A1X7VDQ9</accession>
<dbReference type="Gene3D" id="1.10.8.10">
    <property type="entry name" value="DNA helicase RuvA subunit, C-terminal domain"/>
    <property type="match status" value="1"/>
</dbReference>
<dbReference type="InterPro" id="IPR000504">
    <property type="entry name" value="RRM_dom"/>
</dbReference>
<reference evidence="9" key="2">
    <citation type="submission" date="2017-05" db="UniProtKB">
        <authorList>
            <consortium name="EnsemblMetazoa"/>
        </authorList>
    </citation>
    <scope>IDENTIFICATION</scope>
</reference>